<dbReference type="GO" id="GO:0016887">
    <property type="term" value="F:ATP hydrolysis activity"/>
    <property type="evidence" value="ECO:0007669"/>
    <property type="project" value="InterPro"/>
</dbReference>
<evidence type="ECO:0000256" key="3">
    <source>
        <dbReference type="ARBA" id="ARBA00022840"/>
    </source>
</evidence>
<dbReference type="InterPro" id="IPR008995">
    <property type="entry name" value="Mo/tungstate-bd_C_term_dom"/>
</dbReference>
<keyword evidence="3 5" id="KW-0067">ATP-binding</keyword>
<gene>
    <name evidence="5" type="ORF">G7B40_032105</name>
</gene>
<dbReference type="InterPro" id="IPR027417">
    <property type="entry name" value="P-loop_NTPase"/>
</dbReference>
<dbReference type="InterPro" id="IPR012340">
    <property type="entry name" value="NA-bd_OB-fold"/>
</dbReference>
<dbReference type="PANTHER" id="PTHR43875">
    <property type="entry name" value="MALTODEXTRIN IMPORT ATP-BINDING PROTEIN MSMX"/>
    <property type="match status" value="1"/>
</dbReference>
<organism evidence="5 6">
    <name type="scientific">Aetokthonos hydrillicola Thurmond2011</name>
    <dbReference type="NCBI Taxonomy" id="2712845"/>
    <lineage>
        <taxon>Bacteria</taxon>
        <taxon>Bacillati</taxon>
        <taxon>Cyanobacteriota</taxon>
        <taxon>Cyanophyceae</taxon>
        <taxon>Nostocales</taxon>
        <taxon>Hapalosiphonaceae</taxon>
        <taxon>Aetokthonos</taxon>
    </lineage>
</organism>
<evidence type="ECO:0000256" key="2">
    <source>
        <dbReference type="ARBA" id="ARBA00022741"/>
    </source>
</evidence>
<dbReference type="PROSITE" id="PS50893">
    <property type="entry name" value="ABC_TRANSPORTER_2"/>
    <property type="match status" value="1"/>
</dbReference>
<dbReference type="Pfam" id="PF17912">
    <property type="entry name" value="OB_MalK"/>
    <property type="match status" value="1"/>
</dbReference>
<keyword evidence="2" id="KW-0547">Nucleotide-binding</keyword>
<comment type="caution">
    <text evidence="5">The sequence shown here is derived from an EMBL/GenBank/DDBJ whole genome shotgun (WGS) entry which is preliminary data.</text>
</comment>
<dbReference type="GO" id="GO:0055052">
    <property type="term" value="C:ATP-binding cassette (ABC) transporter complex, substrate-binding subunit-containing"/>
    <property type="evidence" value="ECO:0007669"/>
    <property type="project" value="TreeGrafter"/>
</dbReference>
<sequence>MAQVVLENVYKSFPSRKGEDIDATDRAEGVNVLRRINLTVADGEFIVLVGPSGCGKSTLLRLIAGLETMTGGNIWVGDRLVNDLPPKERNIAMVFQNYALYPHMSVYNNIAFGLRRRLKGEEGGQGKQLAVWAENLLVGMTRVLPKGLHYLSNRERAVDERVRYVAHLLQMEGLLNRLPKQLSGGQRQRVALGRAIARNPEVFLMDEPLSNLDAKLRAETRAQIVKLQRQLGTTTIYVTHDQTEAMTMGDRIAILSEGQLQQIASPLELYNHPANRFVAQFIGSPPMNFIPVEFHAPLVIKSGDFRLTLPQVWGDALQKYDGRTLILGIRPEHLILSMPATKNWNVEVELVENLGNDTYLSTKLVQPSFPSNTTSSTEVKVRVPPDRLVRVGEQLWLSLMLEKVIFFDPDTESAIFP</sequence>
<protein>
    <submittedName>
        <fullName evidence="5">ABC transporter ATP-binding protein</fullName>
    </submittedName>
</protein>
<dbReference type="GO" id="GO:0005524">
    <property type="term" value="F:ATP binding"/>
    <property type="evidence" value="ECO:0007669"/>
    <property type="project" value="UniProtKB-KW"/>
</dbReference>
<keyword evidence="1" id="KW-0813">Transport</keyword>
<keyword evidence="6" id="KW-1185">Reference proteome</keyword>
<dbReference type="Gene3D" id="3.40.50.300">
    <property type="entry name" value="P-loop containing nucleotide triphosphate hydrolases"/>
    <property type="match status" value="1"/>
</dbReference>
<dbReference type="InterPro" id="IPR047641">
    <property type="entry name" value="ABC_transpr_MalK/UgpC-like"/>
</dbReference>
<dbReference type="Pfam" id="PF00005">
    <property type="entry name" value="ABC_tran"/>
    <property type="match status" value="1"/>
</dbReference>
<evidence type="ECO:0000259" key="4">
    <source>
        <dbReference type="PROSITE" id="PS50893"/>
    </source>
</evidence>
<dbReference type="InterPro" id="IPR003439">
    <property type="entry name" value="ABC_transporter-like_ATP-bd"/>
</dbReference>
<dbReference type="SUPFAM" id="SSF50331">
    <property type="entry name" value="MOP-like"/>
    <property type="match status" value="1"/>
</dbReference>
<evidence type="ECO:0000313" key="5">
    <source>
        <dbReference type="EMBL" id="MDR9899171.1"/>
    </source>
</evidence>
<dbReference type="Proteomes" id="UP000667802">
    <property type="component" value="Unassembled WGS sequence"/>
</dbReference>
<name>A0AAP5ICS6_9CYAN</name>
<dbReference type="InterPro" id="IPR040582">
    <property type="entry name" value="OB_MalK-like"/>
</dbReference>
<dbReference type="RefSeq" id="WP_208342550.1">
    <property type="nucleotide sequence ID" value="NZ_CAWQFN010000161.1"/>
</dbReference>
<dbReference type="GO" id="GO:0140359">
    <property type="term" value="F:ABC-type transporter activity"/>
    <property type="evidence" value="ECO:0007669"/>
    <property type="project" value="InterPro"/>
</dbReference>
<evidence type="ECO:0000313" key="6">
    <source>
        <dbReference type="Proteomes" id="UP000667802"/>
    </source>
</evidence>
<accession>A0AAP5ICS6</accession>
<dbReference type="Gene3D" id="2.40.50.140">
    <property type="entry name" value="Nucleic acid-binding proteins"/>
    <property type="match status" value="1"/>
</dbReference>
<proteinExistence type="predicted"/>
<dbReference type="SUPFAM" id="SSF52540">
    <property type="entry name" value="P-loop containing nucleoside triphosphate hydrolases"/>
    <property type="match status" value="1"/>
</dbReference>
<dbReference type="PANTHER" id="PTHR43875:SF1">
    <property type="entry name" value="OSMOPROTECTIVE COMPOUNDS UPTAKE ATP-BINDING PROTEIN GGTA"/>
    <property type="match status" value="1"/>
</dbReference>
<dbReference type="InterPro" id="IPR003593">
    <property type="entry name" value="AAA+_ATPase"/>
</dbReference>
<dbReference type="Gene3D" id="2.40.50.100">
    <property type="match status" value="1"/>
</dbReference>
<dbReference type="AlphaFoldDB" id="A0AAP5ICS6"/>
<feature type="domain" description="ABC transporter" evidence="4">
    <location>
        <begin position="4"/>
        <end position="282"/>
    </location>
</feature>
<evidence type="ECO:0000256" key="1">
    <source>
        <dbReference type="ARBA" id="ARBA00022448"/>
    </source>
</evidence>
<reference evidence="6" key="1">
    <citation type="journal article" date="2021" name="Science">
        <title>Hunting the eagle killer: A cyanobacterial neurotoxin causes vacuolar myelinopathy.</title>
        <authorList>
            <person name="Breinlinger S."/>
            <person name="Phillips T.J."/>
            <person name="Haram B.N."/>
            <person name="Mares J."/>
            <person name="Martinez Yerena J.A."/>
            <person name="Hrouzek P."/>
            <person name="Sobotka R."/>
            <person name="Henderson W.M."/>
            <person name="Schmieder P."/>
            <person name="Williams S.M."/>
            <person name="Lauderdale J.D."/>
            <person name="Wilde H.D."/>
            <person name="Gerrin W."/>
            <person name="Kust A."/>
            <person name="Washington J.W."/>
            <person name="Wagner C."/>
            <person name="Geier B."/>
            <person name="Liebeke M."/>
            <person name="Enke H."/>
            <person name="Niedermeyer T.H.J."/>
            <person name="Wilde S.B."/>
        </authorList>
    </citation>
    <scope>NUCLEOTIDE SEQUENCE [LARGE SCALE GENOMIC DNA]</scope>
    <source>
        <strain evidence="6">Thurmond2011</strain>
    </source>
</reference>
<dbReference type="EMBL" id="JAALHA020000022">
    <property type="protein sequence ID" value="MDR9899171.1"/>
    <property type="molecule type" value="Genomic_DNA"/>
</dbReference>
<dbReference type="InterPro" id="IPR017871">
    <property type="entry name" value="ABC_transporter-like_CS"/>
</dbReference>
<dbReference type="SMART" id="SM00382">
    <property type="entry name" value="AAA"/>
    <property type="match status" value="1"/>
</dbReference>
<dbReference type="InterPro" id="IPR015855">
    <property type="entry name" value="ABC_transpr_MalK-like"/>
</dbReference>
<dbReference type="PROSITE" id="PS00211">
    <property type="entry name" value="ABC_TRANSPORTER_1"/>
    <property type="match status" value="1"/>
</dbReference>
<dbReference type="CDD" id="cd03301">
    <property type="entry name" value="ABC_MalK_N"/>
    <property type="match status" value="1"/>
</dbReference>
<dbReference type="GO" id="GO:0008643">
    <property type="term" value="P:carbohydrate transport"/>
    <property type="evidence" value="ECO:0007669"/>
    <property type="project" value="InterPro"/>
</dbReference>